<evidence type="ECO:0000313" key="2">
    <source>
        <dbReference type="EMBL" id="MDV6312128.1"/>
    </source>
</evidence>
<protein>
    <submittedName>
        <fullName evidence="2">Uncharacterized protein</fullName>
    </submittedName>
</protein>
<evidence type="ECO:0000256" key="1">
    <source>
        <dbReference type="SAM" id="MobiDB-lite"/>
    </source>
</evidence>
<dbReference type="RefSeq" id="WP_317510290.1">
    <property type="nucleotide sequence ID" value="NZ_JAWLKH010000007.1"/>
</dbReference>
<comment type="caution">
    <text evidence="2">The sequence shown here is derived from an EMBL/GenBank/DDBJ whole genome shotgun (WGS) entry which is preliminary data.</text>
</comment>
<organism evidence="2 3">
    <name type="scientific">Gordonia amicalis</name>
    <dbReference type="NCBI Taxonomy" id="89053"/>
    <lineage>
        <taxon>Bacteria</taxon>
        <taxon>Bacillati</taxon>
        <taxon>Actinomycetota</taxon>
        <taxon>Actinomycetes</taxon>
        <taxon>Mycobacteriales</taxon>
        <taxon>Gordoniaceae</taxon>
        <taxon>Gordonia</taxon>
    </lineage>
</organism>
<name>A0AAE4R2H0_9ACTN</name>
<gene>
    <name evidence="2" type="ORF">R3Q15_09560</name>
</gene>
<feature type="compositionally biased region" description="Basic residues" evidence="1">
    <location>
        <begin position="13"/>
        <end position="22"/>
    </location>
</feature>
<proteinExistence type="predicted"/>
<evidence type="ECO:0000313" key="3">
    <source>
        <dbReference type="Proteomes" id="UP001185922"/>
    </source>
</evidence>
<dbReference type="EMBL" id="JAWLKH010000007">
    <property type="protein sequence ID" value="MDV6312128.1"/>
    <property type="molecule type" value="Genomic_DNA"/>
</dbReference>
<dbReference type="AlphaFoldDB" id="A0AAE4R2H0"/>
<sequence>MEKRSPAPSLVRGWRRSPPRPRRWPDEHDLVGANGGFVGAQARGTAPQHDADEKLAVRAIADLDDPAEQAVSTDQDSAAVEL</sequence>
<feature type="region of interest" description="Disordered" evidence="1">
    <location>
        <begin position="1"/>
        <end position="52"/>
    </location>
</feature>
<accession>A0AAE4R2H0</accession>
<reference evidence="2" key="1">
    <citation type="submission" date="2023-10" db="EMBL/GenBank/DDBJ databases">
        <title>Development of a sustainable strategy for remediation of hydrocarbon-contaminated territories based on the waste exchange concept.</title>
        <authorList>
            <person name="Krivoruchko A."/>
        </authorList>
    </citation>
    <scope>NUCLEOTIDE SEQUENCE</scope>
    <source>
        <strain evidence="2">IEGM 1279</strain>
    </source>
</reference>
<dbReference type="Proteomes" id="UP001185922">
    <property type="component" value="Unassembled WGS sequence"/>
</dbReference>